<comment type="caution">
    <text evidence="1">The sequence shown here is derived from an EMBL/GenBank/DDBJ whole genome shotgun (WGS) entry which is preliminary data.</text>
</comment>
<gene>
    <name evidence="1" type="ORF">IF1G_06667</name>
</gene>
<dbReference type="EMBL" id="SPUK01000009">
    <property type="protein sequence ID" value="TQV94656.1"/>
    <property type="molecule type" value="Genomic_DNA"/>
</dbReference>
<dbReference type="AlphaFoldDB" id="A0A545UYY2"/>
<organism evidence="1 2">
    <name type="scientific">Cordyceps javanica</name>
    <dbReference type="NCBI Taxonomy" id="43265"/>
    <lineage>
        <taxon>Eukaryota</taxon>
        <taxon>Fungi</taxon>
        <taxon>Dikarya</taxon>
        <taxon>Ascomycota</taxon>
        <taxon>Pezizomycotina</taxon>
        <taxon>Sordariomycetes</taxon>
        <taxon>Hypocreomycetidae</taxon>
        <taxon>Hypocreales</taxon>
        <taxon>Cordycipitaceae</taxon>
        <taxon>Cordyceps</taxon>
    </lineage>
</organism>
<protein>
    <submittedName>
        <fullName evidence="1">Uncharacterized protein</fullName>
    </submittedName>
</protein>
<dbReference type="Proteomes" id="UP000315783">
    <property type="component" value="Unassembled WGS sequence"/>
</dbReference>
<sequence>MAPRVFAIHKPALKNQYTITGPSRDAAIAAECIFAKLRPALNKRPFLVLHDGPDANCPVAAVSHLPPFAKHFAIGLGDSAPPVVADEQLPDMVWEELHMAHSSGKKHTWAMDVAGGGGGGGGDCHRRRRMNLVWTRTRSVTVDGMARPPLSTRNWKLTELTPAEGSTRAGTAGAESVLAVFTSTTQTGKCGNLQINVDHGREFDMMLFATCLSLYSSGR</sequence>
<name>A0A545UYY2_9HYPO</name>
<proteinExistence type="predicted"/>
<dbReference type="STRING" id="43265.A0A545UYY2"/>
<dbReference type="OrthoDB" id="3431997at2759"/>
<evidence type="ECO:0000313" key="2">
    <source>
        <dbReference type="Proteomes" id="UP000315783"/>
    </source>
</evidence>
<evidence type="ECO:0000313" key="1">
    <source>
        <dbReference type="EMBL" id="TQV94656.1"/>
    </source>
</evidence>
<reference evidence="1 2" key="1">
    <citation type="journal article" date="2019" name="Appl. Microbiol. Biotechnol.">
        <title>Genome sequence of Isaria javanica and comparative genome analysis insights into family S53 peptidase evolution in fungal entomopathogens.</title>
        <authorList>
            <person name="Lin R."/>
            <person name="Zhang X."/>
            <person name="Xin B."/>
            <person name="Zou M."/>
            <person name="Gao Y."/>
            <person name="Qin F."/>
            <person name="Hu Q."/>
            <person name="Xie B."/>
            <person name="Cheng X."/>
        </authorList>
    </citation>
    <scope>NUCLEOTIDE SEQUENCE [LARGE SCALE GENOMIC DNA]</scope>
    <source>
        <strain evidence="1 2">IJ1G</strain>
    </source>
</reference>
<keyword evidence="2" id="KW-1185">Reference proteome</keyword>
<accession>A0A545UYY2</accession>